<dbReference type="GO" id="GO:0003735">
    <property type="term" value="F:structural constituent of ribosome"/>
    <property type="evidence" value="ECO:0007669"/>
    <property type="project" value="InterPro"/>
</dbReference>
<sequence>MIRKTSYFVNIPANIKAFMPAEEPVLLVLGPLGRAAVSFGAEHTPRIERGRISWSRIVGYSRRSELRNKAHNNGIRRLLRNLFYNLATPSTASLRLVGRGYRVSWSPCARKLFLSLGFSGKKGIPLPAWANLRVSNRYNFDLVSLDAPGLRVLSLDIRALRPPNGYTAKGTILNDERVSVKPGKKSQY</sequence>
<dbReference type="RefSeq" id="YP_009239993.1">
    <property type="nucleotide sequence ID" value="NC_029731.1"/>
</dbReference>
<dbReference type="AlphaFoldDB" id="A0A140GYQ2"/>
<dbReference type="GeneID" id="27074308"/>
<proteinExistence type="predicted"/>
<keyword evidence="1" id="KW-0689">Ribosomal protein</keyword>
<name>A0A140GYQ2_9EUKA</name>
<dbReference type="GO" id="GO:0019843">
    <property type="term" value="F:rRNA binding"/>
    <property type="evidence" value="ECO:0007669"/>
    <property type="project" value="InterPro"/>
</dbReference>
<accession>A0A140GYQ2</accession>
<dbReference type="PRINTS" id="PR00059">
    <property type="entry name" value="RIBOSOMALL6"/>
</dbReference>
<dbReference type="EMBL" id="KT806043">
    <property type="protein sequence ID" value="AMN87074.1"/>
    <property type="molecule type" value="Genomic_DNA"/>
</dbReference>
<dbReference type="Gene3D" id="3.90.930.12">
    <property type="entry name" value="Ribosomal protein L6, alpha-beta domain"/>
    <property type="match status" value="1"/>
</dbReference>
<dbReference type="GO" id="GO:0006412">
    <property type="term" value="P:translation"/>
    <property type="evidence" value="ECO:0007669"/>
    <property type="project" value="InterPro"/>
</dbReference>
<reference evidence="1" key="1">
    <citation type="journal article" date="2016" name="Sci. Rep.">
        <title>Comparative genomics of mitochondria in chlorarachniophyte algae: endosymbiotic gene transfer and organellar genome dynamics.</title>
        <authorList>
            <person name="Tanifuji G."/>
            <person name="Archibald J.M."/>
            <person name="Hashimoto T."/>
        </authorList>
    </citation>
    <scope>NUCLEOTIDE SEQUENCE</scope>
    <source>
        <strain evidence="1">CCMP622</strain>
    </source>
</reference>
<organism evidence="1">
    <name type="scientific">Lotharella oceanica</name>
    <dbReference type="NCBI Taxonomy" id="641309"/>
    <lineage>
        <taxon>Eukaryota</taxon>
        <taxon>Sar</taxon>
        <taxon>Rhizaria</taxon>
        <taxon>Cercozoa</taxon>
        <taxon>Chlorarachniophyceae</taxon>
        <taxon>Lotharella</taxon>
    </lineage>
</organism>
<dbReference type="InterPro" id="IPR036789">
    <property type="entry name" value="Ribosomal_uL6-like_a/b-dom_sf"/>
</dbReference>
<dbReference type="GO" id="GO:0005840">
    <property type="term" value="C:ribosome"/>
    <property type="evidence" value="ECO:0007669"/>
    <property type="project" value="UniProtKB-KW"/>
</dbReference>
<protein>
    <submittedName>
        <fullName evidence="1">Ribosomal protein L6</fullName>
    </submittedName>
</protein>
<geneLocation type="mitochondrion" evidence="1"/>
<dbReference type="InterPro" id="IPR019906">
    <property type="entry name" value="Ribosomal_uL6_bac-type"/>
</dbReference>
<keyword evidence="1" id="KW-0496">Mitochondrion</keyword>
<dbReference type="SUPFAM" id="SSF56053">
    <property type="entry name" value="Ribosomal protein L6"/>
    <property type="match status" value="1"/>
</dbReference>
<keyword evidence="1" id="KW-0687">Ribonucleoprotein</keyword>
<evidence type="ECO:0000313" key="1">
    <source>
        <dbReference type="EMBL" id="AMN87074.1"/>
    </source>
</evidence>
<gene>
    <name evidence="1" type="primary">rpl6</name>
    <name evidence="1" type="ORF">AN617_12</name>
</gene>